<gene>
    <name evidence="5" type="ORF">H7B90_11260</name>
</gene>
<comment type="similarity">
    <text evidence="1">Belongs to the DnaB/DnaD family.</text>
</comment>
<comment type="caution">
    <text evidence="5">The sequence shown here is derived from an EMBL/GenBank/DDBJ whole genome shotgun (WGS) entry which is preliminary data.</text>
</comment>
<evidence type="ECO:0000313" key="6">
    <source>
        <dbReference type="Proteomes" id="UP000553776"/>
    </source>
</evidence>
<evidence type="ECO:0000313" key="5">
    <source>
        <dbReference type="EMBL" id="MBB6691977.1"/>
    </source>
</evidence>
<dbReference type="Proteomes" id="UP000553776">
    <property type="component" value="Unassembled WGS sequence"/>
</dbReference>
<name>A0A841TU04_9BACL</name>
<dbReference type="Pfam" id="PF07261">
    <property type="entry name" value="DnaB_2"/>
    <property type="match status" value="1"/>
</dbReference>
<evidence type="ECO:0000259" key="3">
    <source>
        <dbReference type="Pfam" id="PF07261"/>
    </source>
</evidence>
<dbReference type="InterPro" id="IPR058660">
    <property type="entry name" value="WHD_DnaB"/>
</dbReference>
<keyword evidence="6" id="KW-1185">Reference proteome</keyword>
<feature type="region of interest" description="Disordered" evidence="2">
    <location>
        <begin position="298"/>
        <end position="328"/>
    </location>
</feature>
<feature type="region of interest" description="Disordered" evidence="2">
    <location>
        <begin position="450"/>
        <end position="520"/>
    </location>
</feature>
<evidence type="ECO:0000259" key="4">
    <source>
        <dbReference type="Pfam" id="PF25888"/>
    </source>
</evidence>
<feature type="domain" description="Replicative helicase loading/DNA remodeling protein DnaB N-terminal winged helix" evidence="4">
    <location>
        <begin position="27"/>
        <end position="180"/>
    </location>
</feature>
<evidence type="ECO:0000256" key="1">
    <source>
        <dbReference type="ARBA" id="ARBA00093462"/>
    </source>
</evidence>
<feature type="domain" description="DnaB/C C-terminal" evidence="3">
    <location>
        <begin position="390"/>
        <end position="439"/>
    </location>
</feature>
<feature type="compositionally biased region" description="Basic and acidic residues" evidence="2">
    <location>
        <begin position="503"/>
        <end position="520"/>
    </location>
</feature>
<organism evidence="5 6">
    <name type="scientific">Cohnella xylanilytica</name>
    <dbReference type="NCBI Taxonomy" id="557555"/>
    <lineage>
        <taxon>Bacteria</taxon>
        <taxon>Bacillati</taxon>
        <taxon>Bacillota</taxon>
        <taxon>Bacilli</taxon>
        <taxon>Bacillales</taxon>
        <taxon>Paenibacillaceae</taxon>
        <taxon>Cohnella</taxon>
    </lineage>
</organism>
<dbReference type="EMBL" id="JACJVR010000044">
    <property type="protein sequence ID" value="MBB6691977.1"/>
    <property type="molecule type" value="Genomic_DNA"/>
</dbReference>
<evidence type="ECO:0000256" key="2">
    <source>
        <dbReference type="SAM" id="MobiDB-lite"/>
    </source>
</evidence>
<sequence>MRVSNRLEFTENHRYVAYRDFALSGLERHLLSRLYQPMVGAFAVGLYLTLYHHLPDDRTGYSAPEPQRKLFLGLDLEMNPSGRQGLIDQFSKLEAVGLLQSFRQHDPATEETLYEYVLLRPLTPGEFFANLHLSLLLRDKIGKMALLELREELSPAKPVGLARFMNREEVTVPFYELFRLSPGPVDPELEAALSESATALEATAAGPRTPERIRHSEMLLRFPRGSANRAYVERLHRQPETMAQLNYLAYKYELEVPEICRLLDEDGIFEADGTLRWEELQTRANLVYRQERKRDEQRERFLSRLESSSGEAPEPEEREYESAASDAALRPGSASLPLLDIPERFGAKVSIEGYNQMLRREPYTRMLARYFPGAVPDAFVRIFERIDLNYKLPEPVINVLIHYVLGMDHAQRLTKSFIDSIASNMLAKGIDSFEKAIVYVREQRKLNETLERRRRGEDDGVSGGASARGQASSRGRKGGSGGGSRKPAMPVVGDRGPAQELSAEERERMRELARKLKDKG</sequence>
<dbReference type="AlphaFoldDB" id="A0A841TU04"/>
<proteinExistence type="inferred from homology"/>
<protein>
    <submittedName>
        <fullName evidence="5">DnaD domain protein</fullName>
    </submittedName>
</protein>
<dbReference type="RefSeq" id="WP_185135971.1">
    <property type="nucleotide sequence ID" value="NZ_BORM01000003.1"/>
</dbReference>
<dbReference type="Pfam" id="PF25888">
    <property type="entry name" value="WHD_DnaB"/>
    <property type="match status" value="1"/>
</dbReference>
<feature type="compositionally biased region" description="Low complexity" evidence="2">
    <location>
        <begin position="464"/>
        <end position="473"/>
    </location>
</feature>
<dbReference type="InterPro" id="IPR006343">
    <property type="entry name" value="DnaB/C_C"/>
</dbReference>
<accession>A0A841TU04</accession>
<reference evidence="5 6" key="1">
    <citation type="submission" date="2020-08" db="EMBL/GenBank/DDBJ databases">
        <title>Cohnella phylogeny.</title>
        <authorList>
            <person name="Dunlap C."/>
        </authorList>
    </citation>
    <scope>NUCLEOTIDE SEQUENCE [LARGE SCALE GENOMIC DNA]</scope>
    <source>
        <strain evidence="5 6">DSM 25239</strain>
    </source>
</reference>